<evidence type="ECO:0000256" key="2">
    <source>
        <dbReference type="SAM" id="MobiDB-lite"/>
    </source>
</evidence>
<gene>
    <name evidence="3" type="ORF">scyTo_0002295</name>
</gene>
<organism evidence="3 4">
    <name type="scientific">Scyliorhinus torazame</name>
    <name type="common">Cloudy catshark</name>
    <name type="synonym">Catulus torazame</name>
    <dbReference type="NCBI Taxonomy" id="75743"/>
    <lineage>
        <taxon>Eukaryota</taxon>
        <taxon>Metazoa</taxon>
        <taxon>Chordata</taxon>
        <taxon>Craniata</taxon>
        <taxon>Vertebrata</taxon>
        <taxon>Chondrichthyes</taxon>
        <taxon>Elasmobranchii</taxon>
        <taxon>Galeomorphii</taxon>
        <taxon>Galeoidea</taxon>
        <taxon>Carcharhiniformes</taxon>
        <taxon>Scyliorhinidae</taxon>
        <taxon>Scyliorhinus</taxon>
    </lineage>
</organism>
<evidence type="ECO:0000313" key="4">
    <source>
        <dbReference type="Proteomes" id="UP000288216"/>
    </source>
</evidence>
<feature type="coiled-coil region" evidence="1">
    <location>
        <begin position="57"/>
        <end position="84"/>
    </location>
</feature>
<protein>
    <submittedName>
        <fullName evidence="3">Uncharacterized protein</fullName>
    </submittedName>
</protein>
<dbReference type="InterPro" id="IPR038817">
    <property type="entry name" value="CCDC192"/>
</dbReference>
<dbReference type="PANTHER" id="PTHR38580">
    <property type="entry name" value="COILED-COIL DOMAIN-CONTAINING PROTEIN 192"/>
    <property type="match status" value="1"/>
</dbReference>
<sequence length="308" mass="34507">MISVKPDENKRVSNAATLRKAIRIAQGNNNCAKETPNYIDDLVQGLNFTQIGSIPDSSEVESELQEAKEKARTLMKELAEMEGCKIHLSDEVMWLEEQLEGMRSKLKSAGLYEEALCAKDKYIQRLEAENKCVQGQLVQLKQKHKRITKKLQIQLAEVKQDAAISVMEARERIQTLEKENQFAREQRFNNKHLKEGGNSDDIEHHELGVGGESRVRLVLELSSQLSQQQEKIFLLEKTLKEKEARLSGLEAQLLAQPAAGASAPGLLQPYLPAPLNNNTSTTESDQSLGKLPFPADNLTSDRSYNGKK</sequence>
<keyword evidence="1" id="KW-0175">Coiled coil</keyword>
<evidence type="ECO:0000313" key="3">
    <source>
        <dbReference type="EMBL" id="GCB72998.1"/>
    </source>
</evidence>
<dbReference type="PANTHER" id="PTHR38580:SF1">
    <property type="entry name" value="COILED-COIL DOMAIN-CONTAINING PROTEIN 192"/>
    <property type="match status" value="1"/>
</dbReference>
<dbReference type="OMA" id="DIEHHEL"/>
<dbReference type="EMBL" id="BFAA01000563">
    <property type="protein sequence ID" value="GCB72998.1"/>
    <property type="molecule type" value="Genomic_DNA"/>
</dbReference>
<feature type="compositionally biased region" description="Polar residues" evidence="2">
    <location>
        <begin position="297"/>
        <end position="308"/>
    </location>
</feature>
<proteinExistence type="predicted"/>
<reference evidence="3 4" key="1">
    <citation type="journal article" date="2018" name="Nat. Ecol. Evol.">
        <title>Shark genomes provide insights into elasmobranch evolution and the origin of vertebrates.</title>
        <authorList>
            <person name="Hara Y"/>
            <person name="Yamaguchi K"/>
            <person name="Onimaru K"/>
            <person name="Kadota M"/>
            <person name="Koyanagi M"/>
            <person name="Keeley SD"/>
            <person name="Tatsumi K"/>
            <person name="Tanaka K"/>
            <person name="Motone F"/>
            <person name="Kageyama Y"/>
            <person name="Nozu R"/>
            <person name="Adachi N"/>
            <person name="Nishimura O"/>
            <person name="Nakagawa R"/>
            <person name="Tanegashima C"/>
            <person name="Kiyatake I"/>
            <person name="Matsumoto R"/>
            <person name="Murakumo K"/>
            <person name="Nishida K"/>
            <person name="Terakita A"/>
            <person name="Kuratani S"/>
            <person name="Sato K"/>
            <person name="Hyodo S Kuraku.S."/>
        </authorList>
    </citation>
    <scope>NUCLEOTIDE SEQUENCE [LARGE SCALE GENOMIC DNA]</scope>
</reference>
<feature type="region of interest" description="Disordered" evidence="2">
    <location>
        <begin position="271"/>
        <end position="308"/>
    </location>
</feature>
<dbReference type="AlphaFoldDB" id="A0A401PIT5"/>
<feature type="coiled-coil region" evidence="1">
    <location>
        <begin position="225"/>
        <end position="252"/>
    </location>
</feature>
<feature type="coiled-coil region" evidence="1">
    <location>
        <begin position="123"/>
        <end position="186"/>
    </location>
</feature>
<dbReference type="Proteomes" id="UP000288216">
    <property type="component" value="Unassembled WGS sequence"/>
</dbReference>
<feature type="compositionally biased region" description="Polar residues" evidence="2">
    <location>
        <begin position="275"/>
        <end position="287"/>
    </location>
</feature>
<keyword evidence="4" id="KW-1185">Reference proteome</keyword>
<accession>A0A401PIT5</accession>
<evidence type="ECO:0000256" key="1">
    <source>
        <dbReference type="SAM" id="Coils"/>
    </source>
</evidence>
<dbReference type="OrthoDB" id="6111632at2759"/>
<comment type="caution">
    <text evidence="3">The sequence shown here is derived from an EMBL/GenBank/DDBJ whole genome shotgun (WGS) entry which is preliminary data.</text>
</comment>
<name>A0A401PIT5_SCYTO</name>